<accession>A0A3D9LGJ2</accession>
<evidence type="ECO:0000313" key="2">
    <source>
        <dbReference type="Proteomes" id="UP000256727"/>
    </source>
</evidence>
<comment type="caution">
    <text evidence="1">The sequence shown here is derived from an EMBL/GenBank/DDBJ whole genome shotgun (WGS) entry which is preliminary data.</text>
</comment>
<protein>
    <submittedName>
        <fullName evidence="1">Uncharacterized protein</fullName>
    </submittedName>
</protein>
<dbReference type="AlphaFoldDB" id="A0A3D9LGJ2"/>
<dbReference type="OrthoDB" id="5181713at2"/>
<evidence type="ECO:0000313" key="1">
    <source>
        <dbReference type="EMBL" id="REE05272.1"/>
    </source>
</evidence>
<name>A0A3D9LGJ2_9MICC</name>
<dbReference type="Proteomes" id="UP000256727">
    <property type="component" value="Unassembled WGS sequence"/>
</dbReference>
<keyword evidence="2" id="KW-1185">Reference proteome</keyword>
<dbReference type="EMBL" id="QREH01000001">
    <property type="protein sequence ID" value="REE05272.1"/>
    <property type="molecule type" value="Genomic_DNA"/>
</dbReference>
<reference evidence="1 2" key="1">
    <citation type="submission" date="2018-07" db="EMBL/GenBank/DDBJ databases">
        <title>Sequencing the genomes of 1000 actinobacteria strains.</title>
        <authorList>
            <person name="Klenk H.-P."/>
        </authorList>
    </citation>
    <scope>NUCLEOTIDE SEQUENCE [LARGE SCALE GENOMIC DNA]</scope>
    <source>
        <strain evidence="1 2">DSM 14442</strain>
    </source>
</reference>
<proteinExistence type="predicted"/>
<organism evidence="1 2">
    <name type="scientific">Citricoccus muralis</name>
    <dbReference type="NCBI Taxonomy" id="169134"/>
    <lineage>
        <taxon>Bacteria</taxon>
        <taxon>Bacillati</taxon>
        <taxon>Actinomycetota</taxon>
        <taxon>Actinomycetes</taxon>
        <taxon>Micrococcales</taxon>
        <taxon>Micrococcaceae</taxon>
        <taxon>Citricoccus</taxon>
    </lineage>
</organism>
<gene>
    <name evidence="1" type="ORF">C8E99_3145</name>
</gene>
<dbReference type="RefSeq" id="WP_115933083.1">
    <property type="nucleotide sequence ID" value="NZ_QREH01000001.1"/>
</dbReference>
<sequence length="235" mass="26280">MPNDHQPSDELDQYLGWLVSLNAADLKIEPKAYIDQWTREQWQSAFEVRGAITTLVDDIRGIGAHLDPTSSVPEWLRDVLNTTWFMHPGSDPTPRWLTSIDHRIDWFALADEHPELTLDNPYTQLITSTMMREAWNLVSDRQAQLVACLELGSGLDTGTIVGGLSALYVEADHDPTLIVDIADMFGGIPPQPASGPRSVPALNTAIDSDTVYFGWEWFSMSWPDNPPEPQHVSNT</sequence>